<evidence type="ECO:0000256" key="3">
    <source>
        <dbReference type="ARBA" id="ARBA00021602"/>
    </source>
</evidence>
<dbReference type="Pfam" id="PF12018">
    <property type="entry name" value="FAP206"/>
    <property type="match status" value="1"/>
</dbReference>
<evidence type="ECO:0000256" key="9">
    <source>
        <dbReference type="ARBA" id="ARBA00045321"/>
    </source>
</evidence>
<sequence length="579" mass="67111">MSHPHQEKLDDICQSIVSQLEGRDVEVDRKFIDFVVHLLVRDMRLGLLKTDLSKPSSCHIKTFVDNIINGYLDNTNTTMANLRLSWIMKTGHGIQLSYVREKYENDYQNQLKLLIDDILQYPETCSKVQLDQLFSKMQVFIVATNHLGCPKNHVLLKLAAMALNSVIGRSDLQNYVLKKKYHRKEYLQRLADTVAGIVIYNNDGPDGDRENVRNIIGDLHMAQSNTSAAFETALEYLKELSTKCQTTISDQLQFDCKNAVLYYRMSLAQMERVNQFTITFNMLMRCLVALQTSYEHTAYLVSVETGRYECVVAKINATLCMRSSIESELVFPHFVYLSKVWANLNQYFNHIVELNKLRERLEAQVPTQMVDRAKETILEIQELGKHQPAMRERTFDQLMESLKQYQTDGNFCSLAQADIKEFCALAMALTNGLLLPAKVLRKLCMNLDIKFGFQDETYARIGEIWFERFITALRQSIFNNANLALLFKLDHILIAKEMLPAPVERPKTKNFRGQTEMVITNDLAPANWINVTWNAWDYHRETIHLAEIRKRQTRDAQSKITYGKRNAQNQTYNVRHHLR</sequence>
<evidence type="ECO:0000256" key="8">
    <source>
        <dbReference type="ARBA" id="ARBA00023273"/>
    </source>
</evidence>
<comment type="subcellular location">
    <subcellularLocation>
        <location evidence="1">Cytoplasm</location>
        <location evidence="1">Cytoskeleton</location>
        <location evidence="1">Cilium axoneme</location>
    </subcellularLocation>
</comment>
<dbReference type="Proteomes" id="UP000504633">
    <property type="component" value="Unplaced"/>
</dbReference>
<evidence type="ECO:0000313" key="11">
    <source>
        <dbReference type="RefSeq" id="XP_023174860.2"/>
    </source>
</evidence>
<dbReference type="OrthoDB" id="10251073at2759"/>
<dbReference type="GO" id="GO:0005930">
    <property type="term" value="C:axoneme"/>
    <property type="evidence" value="ECO:0007669"/>
    <property type="project" value="UniProtKB-SubCell"/>
</dbReference>
<gene>
    <name evidence="11" type="primary">LOC111602143</name>
</gene>
<evidence type="ECO:0000256" key="2">
    <source>
        <dbReference type="ARBA" id="ARBA00010500"/>
    </source>
</evidence>
<evidence type="ECO:0000256" key="5">
    <source>
        <dbReference type="ARBA" id="ARBA00022794"/>
    </source>
</evidence>
<keyword evidence="11" id="KW-0282">Flagellum</keyword>
<dbReference type="GO" id="GO:0030030">
    <property type="term" value="P:cell projection organization"/>
    <property type="evidence" value="ECO:0007669"/>
    <property type="project" value="UniProtKB-KW"/>
</dbReference>
<protein>
    <recommendedName>
        <fullName evidence="3">Cilia- and flagella-associated protein 206</fullName>
    </recommendedName>
</protein>
<proteinExistence type="inferred from homology"/>
<keyword evidence="7" id="KW-0206">Cytoskeleton</keyword>
<comment type="similarity">
    <text evidence="2">Belongs to the CFAP206 family.</text>
</comment>
<evidence type="ECO:0000256" key="1">
    <source>
        <dbReference type="ARBA" id="ARBA00004430"/>
    </source>
</evidence>
<dbReference type="KEGG" id="dhe:111602143"/>
<keyword evidence="10" id="KW-1185">Reference proteome</keyword>
<evidence type="ECO:0000256" key="7">
    <source>
        <dbReference type="ARBA" id="ARBA00023212"/>
    </source>
</evidence>
<dbReference type="InterPro" id="IPR021897">
    <property type="entry name" value="FAP206"/>
</dbReference>
<keyword evidence="6" id="KW-0969">Cilium</keyword>
<keyword evidence="5" id="KW-0970">Cilium biogenesis/degradation</keyword>
<dbReference type="AlphaFoldDB" id="A0A6J1M4H3"/>
<dbReference type="GeneID" id="111602143"/>
<dbReference type="OMA" id="QYPETCS"/>
<dbReference type="PANTHER" id="PTHR21442">
    <property type="entry name" value="CILIA- AND FLAGELLA-ASSOCIATED PROTEIN 206"/>
    <property type="match status" value="1"/>
</dbReference>
<dbReference type="RefSeq" id="XP_023174860.2">
    <property type="nucleotide sequence ID" value="XM_023319092.2"/>
</dbReference>
<organism evidence="10 11">
    <name type="scientific">Drosophila hydei</name>
    <name type="common">Fruit fly</name>
    <dbReference type="NCBI Taxonomy" id="7224"/>
    <lineage>
        <taxon>Eukaryota</taxon>
        <taxon>Metazoa</taxon>
        <taxon>Ecdysozoa</taxon>
        <taxon>Arthropoda</taxon>
        <taxon>Hexapoda</taxon>
        <taxon>Insecta</taxon>
        <taxon>Pterygota</taxon>
        <taxon>Neoptera</taxon>
        <taxon>Endopterygota</taxon>
        <taxon>Diptera</taxon>
        <taxon>Brachycera</taxon>
        <taxon>Muscomorpha</taxon>
        <taxon>Ephydroidea</taxon>
        <taxon>Drosophilidae</taxon>
        <taxon>Drosophila</taxon>
    </lineage>
</organism>
<accession>A0A6J1M4H3</accession>
<evidence type="ECO:0000256" key="4">
    <source>
        <dbReference type="ARBA" id="ARBA00022490"/>
    </source>
</evidence>
<comment type="function">
    <text evidence="9">Essential for sperm motility and is involved in the regulation of the beating frequency of motile cilia on the epithelial cells of the respiratory tract. Required for the establishment of radial spokes in sperm flagella.</text>
</comment>
<reference evidence="11" key="1">
    <citation type="submission" date="2025-08" db="UniProtKB">
        <authorList>
            <consortium name="RefSeq"/>
        </authorList>
    </citation>
    <scope>IDENTIFICATION</scope>
    <source>
        <strain evidence="11">15085-1641.00</strain>
        <tissue evidence="11">Whole body</tissue>
    </source>
</reference>
<evidence type="ECO:0000313" key="10">
    <source>
        <dbReference type="Proteomes" id="UP000504633"/>
    </source>
</evidence>
<dbReference type="GO" id="GO:0036064">
    <property type="term" value="C:ciliary basal body"/>
    <property type="evidence" value="ECO:0007669"/>
    <property type="project" value="TreeGrafter"/>
</dbReference>
<keyword evidence="4" id="KW-0963">Cytoplasm</keyword>
<keyword evidence="8" id="KW-0966">Cell projection</keyword>
<dbReference type="GO" id="GO:0003356">
    <property type="term" value="P:regulation of cilium beat frequency"/>
    <property type="evidence" value="ECO:0007669"/>
    <property type="project" value="TreeGrafter"/>
</dbReference>
<name>A0A6J1M4H3_DROHY</name>
<dbReference type="PANTHER" id="PTHR21442:SF0">
    <property type="entry name" value="CILIA- AND FLAGELLA-ASSOCIATED PROTEIN 206"/>
    <property type="match status" value="1"/>
</dbReference>
<evidence type="ECO:0000256" key="6">
    <source>
        <dbReference type="ARBA" id="ARBA00023069"/>
    </source>
</evidence>